<dbReference type="CDD" id="cd04878">
    <property type="entry name" value="ACT_AHAS"/>
    <property type="match status" value="1"/>
</dbReference>
<comment type="pathway">
    <text evidence="2 6">Amino-acid biosynthesis; L-valine biosynthesis; L-valine from pyruvate: step 1/4.</text>
</comment>
<reference evidence="8" key="1">
    <citation type="submission" date="2018-08" db="EMBL/GenBank/DDBJ databases">
        <title>Comparative Plastid Genomics of Synurophyceae: Evolutionary Evidence of Lateral Gene Transfer and Inverted Repeat Dynamics.</title>
        <authorList>
            <person name="Kim J.I."/>
            <person name="Shin H."/>
            <person name="Skaloud P."/>
            <person name="Jung J."/>
            <person name="Yoon H.S."/>
            <person name="Archibald J.M."/>
            <person name="Shin W."/>
        </authorList>
    </citation>
    <scope>NUCLEOTIDE SEQUENCE</scope>
    <source>
        <strain evidence="8">CCMP1781</strain>
    </source>
</reference>
<dbReference type="Gene3D" id="3.30.70.1150">
    <property type="entry name" value="ACT-like. Chain A, domain 2"/>
    <property type="match status" value="1"/>
</dbReference>
<dbReference type="Pfam" id="PF10369">
    <property type="entry name" value="ALS_ss_C"/>
    <property type="match status" value="1"/>
</dbReference>
<evidence type="ECO:0000256" key="2">
    <source>
        <dbReference type="ARBA" id="ARBA00005025"/>
    </source>
</evidence>
<proteinExistence type="inferred from homology"/>
<comment type="catalytic activity">
    <reaction evidence="6">
        <text>2 pyruvate + H(+) = (2S)-2-acetolactate + CO2</text>
        <dbReference type="Rhea" id="RHEA:25249"/>
        <dbReference type="ChEBI" id="CHEBI:15361"/>
        <dbReference type="ChEBI" id="CHEBI:15378"/>
        <dbReference type="ChEBI" id="CHEBI:16526"/>
        <dbReference type="ChEBI" id="CHEBI:58476"/>
        <dbReference type="EC" id="2.2.1.6"/>
    </reaction>
</comment>
<dbReference type="GO" id="GO:1990610">
    <property type="term" value="F:acetolactate synthase regulator activity"/>
    <property type="evidence" value="ECO:0007669"/>
    <property type="project" value="UniProtKB-UniRule"/>
</dbReference>
<dbReference type="PANTHER" id="PTHR30239">
    <property type="entry name" value="ACETOLACTATE SYNTHASE SMALL SUBUNIT"/>
    <property type="match status" value="1"/>
</dbReference>
<dbReference type="PROSITE" id="PS51671">
    <property type="entry name" value="ACT"/>
    <property type="match status" value="1"/>
</dbReference>
<comment type="similarity">
    <text evidence="3 6">Belongs to the acetolactate synthase small subunit family.</text>
</comment>
<geneLocation type="plastid" evidence="8"/>
<dbReference type="InterPro" id="IPR002912">
    <property type="entry name" value="ACT_dom"/>
</dbReference>
<dbReference type="EMBL" id="MH795132">
    <property type="protein sequence ID" value="AYO28663.1"/>
    <property type="molecule type" value="Genomic_DNA"/>
</dbReference>
<dbReference type="PANTHER" id="PTHR30239:SF0">
    <property type="entry name" value="ACETOLACTATE SYNTHASE SMALL SUBUNIT 1, CHLOROPLASTIC"/>
    <property type="match status" value="1"/>
</dbReference>
<keyword evidence="5 6" id="KW-0100">Branched-chain amino acid biosynthesis</keyword>
<dbReference type="EC" id="2.2.1.6" evidence="6"/>
<dbReference type="FunFam" id="3.30.70.260:FF:000001">
    <property type="entry name" value="Acetolactate synthase, small subunit"/>
    <property type="match status" value="1"/>
</dbReference>
<evidence type="ECO:0000256" key="1">
    <source>
        <dbReference type="ARBA" id="ARBA00004974"/>
    </source>
</evidence>
<dbReference type="InterPro" id="IPR027271">
    <property type="entry name" value="Acetolactate_synth/TF_NikR_C"/>
</dbReference>
<organism evidence="8">
    <name type="scientific">Neotessella volvocina</name>
    <dbReference type="NCBI Taxonomy" id="52559"/>
    <lineage>
        <taxon>Eukaryota</taxon>
        <taxon>Sar</taxon>
        <taxon>Stramenopiles</taxon>
        <taxon>Ochrophyta</taxon>
        <taxon>Synurophyceae</taxon>
        <taxon>Synurales</taxon>
        <taxon>Neotessellaceae</taxon>
        <taxon>Neotessella</taxon>
    </lineage>
</organism>
<dbReference type="Pfam" id="PF22629">
    <property type="entry name" value="ACT_AHAS_ss"/>
    <property type="match status" value="1"/>
</dbReference>
<evidence type="ECO:0000256" key="5">
    <source>
        <dbReference type="ARBA" id="ARBA00023304"/>
    </source>
</evidence>
<gene>
    <name evidence="8" type="primary">ilvH</name>
</gene>
<evidence type="ECO:0000256" key="4">
    <source>
        <dbReference type="ARBA" id="ARBA00022605"/>
    </source>
</evidence>
<accession>A0A3G2R027</accession>
<dbReference type="InterPro" id="IPR019455">
    <property type="entry name" value="Acetolactate_synth_ssu_C"/>
</dbReference>
<dbReference type="InterPro" id="IPR004789">
    <property type="entry name" value="Acetalactate_synth_ssu"/>
</dbReference>
<keyword evidence="4 6" id="KW-0028">Amino-acid biosynthesis</keyword>
<comment type="function">
    <text evidence="6">Catalyzes the conversion of 2 pyruvate molecules into acetolactate in the first common step of the biosynthetic pathway of the branched-amino acids such as leucine, isoleucine, and valine.</text>
</comment>
<evidence type="ECO:0000313" key="8">
    <source>
        <dbReference type="EMBL" id="AYO28663.1"/>
    </source>
</evidence>
<evidence type="ECO:0000256" key="3">
    <source>
        <dbReference type="ARBA" id="ARBA00006341"/>
    </source>
</evidence>
<sequence length="172" mass="19506">MRQILAIKVQDEPGVLTRVATVFSSRGFNIDSIAVGATEKLGISRIILVLTGDDLIIEQISKQLNKLVQIIEIKNLTKKECIERQLMLIKYKCPAGMRHFFVVGAPIVRARIIDIGNDWMTFEVSGNDVEIDAFKMMYSNYEILELVVTGKICIEREISKFESKLENIEISK</sequence>
<dbReference type="InterPro" id="IPR039557">
    <property type="entry name" value="AHAS_ACT"/>
</dbReference>
<dbReference type="NCBIfam" id="TIGR00119">
    <property type="entry name" value="acolac_sm"/>
    <property type="match status" value="1"/>
</dbReference>
<dbReference type="GO" id="GO:0003984">
    <property type="term" value="F:acetolactate synthase activity"/>
    <property type="evidence" value="ECO:0007669"/>
    <property type="project" value="UniProtKB-UniRule"/>
</dbReference>
<dbReference type="SUPFAM" id="SSF55021">
    <property type="entry name" value="ACT-like"/>
    <property type="match status" value="2"/>
</dbReference>
<protein>
    <recommendedName>
        <fullName evidence="6">Acetolactate synthase small subunit</fullName>
        <shortName evidence="6">AHAS</shortName>
        <shortName evidence="6">ALS</shortName>
        <ecNumber evidence="6">2.2.1.6</ecNumber>
    </recommendedName>
    <alternativeName>
        <fullName evidence="6">Acetohydroxy-acid synthase small subunit</fullName>
    </alternativeName>
</protein>
<keyword evidence="6" id="KW-0808">Transferase</keyword>
<feature type="domain" description="ACT" evidence="7">
    <location>
        <begin position="4"/>
        <end position="78"/>
    </location>
</feature>
<name>A0A3G2R027_9STRA</name>
<dbReference type="InterPro" id="IPR045865">
    <property type="entry name" value="ACT-like_dom_sf"/>
</dbReference>
<dbReference type="GO" id="GO:0005829">
    <property type="term" value="C:cytosol"/>
    <property type="evidence" value="ECO:0007669"/>
    <property type="project" value="TreeGrafter"/>
</dbReference>
<evidence type="ECO:0000256" key="6">
    <source>
        <dbReference type="RuleBase" id="RU368092"/>
    </source>
</evidence>
<dbReference type="AlphaFoldDB" id="A0A3G2R027"/>
<dbReference type="GO" id="GO:0009097">
    <property type="term" value="P:isoleucine biosynthetic process"/>
    <property type="evidence" value="ECO:0007669"/>
    <property type="project" value="UniProtKB-UniRule"/>
</dbReference>
<dbReference type="NCBIfam" id="NF008864">
    <property type="entry name" value="PRK11895.1"/>
    <property type="match status" value="1"/>
</dbReference>
<dbReference type="GO" id="GO:0009099">
    <property type="term" value="P:L-valine biosynthetic process"/>
    <property type="evidence" value="ECO:0007669"/>
    <property type="project" value="UniProtKB-UniRule"/>
</dbReference>
<dbReference type="InterPro" id="IPR054480">
    <property type="entry name" value="AHAS_small-like_ACT"/>
</dbReference>
<dbReference type="UniPathway" id="UPA00049">
    <property type="reaction ID" value="UER00059"/>
</dbReference>
<evidence type="ECO:0000259" key="7">
    <source>
        <dbReference type="PROSITE" id="PS51671"/>
    </source>
</evidence>
<comment type="pathway">
    <text evidence="1 6">Amino-acid biosynthesis; L-isoleucine biosynthesis; L-isoleucine from 2-oxobutanoate: step 1/4.</text>
</comment>
<keyword evidence="8" id="KW-0934">Plastid</keyword>
<dbReference type="Gene3D" id="3.30.70.260">
    <property type="match status" value="1"/>
</dbReference>
<dbReference type="UniPathway" id="UPA00047">
    <property type="reaction ID" value="UER00055"/>
</dbReference>
<comment type="subunit">
    <text evidence="6">Dimer of large and small chains.</text>
</comment>